<name>A0A815THG4_9BILA</name>
<evidence type="ECO:0000313" key="5">
    <source>
        <dbReference type="EMBL" id="CAF4367743.1"/>
    </source>
</evidence>
<feature type="domain" description="C2" evidence="1">
    <location>
        <begin position="92"/>
        <end position="215"/>
    </location>
</feature>
<dbReference type="Gene3D" id="2.60.40.150">
    <property type="entry name" value="C2 domain"/>
    <property type="match status" value="1"/>
</dbReference>
<dbReference type="Proteomes" id="UP000682733">
    <property type="component" value="Unassembled WGS sequence"/>
</dbReference>
<dbReference type="EMBL" id="CAJOBA010039044">
    <property type="protein sequence ID" value="CAF4071158.1"/>
    <property type="molecule type" value="Genomic_DNA"/>
</dbReference>
<evidence type="ECO:0000313" key="3">
    <source>
        <dbReference type="EMBL" id="CAF1506525.1"/>
    </source>
</evidence>
<evidence type="ECO:0000313" key="6">
    <source>
        <dbReference type="Proteomes" id="UP000663829"/>
    </source>
</evidence>
<comment type="caution">
    <text evidence="3">The sequence shown here is derived from an EMBL/GenBank/DDBJ whole genome shotgun (WGS) entry which is preliminary data.</text>
</comment>
<protein>
    <recommendedName>
        <fullName evidence="1">C2 domain-containing protein</fullName>
    </recommendedName>
</protein>
<dbReference type="EMBL" id="CAJOBC010088366">
    <property type="protein sequence ID" value="CAF4367743.1"/>
    <property type="molecule type" value="Genomic_DNA"/>
</dbReference>
<dbReference type="PROSITE" id="PS50004">
    <property type="entry name" value="C2"/>
    <property type="match status" value="1"/>
</dbReference>
<sequence length="255" mass="29639">MSDFLGRIGRITEWVVVSNLENRAVNAACDKASDLWKNRNNKNKKEPPPQFQPPQAVAAAAQPTYVPPKPDQPAFLLDQSQQQYNPYQQQQYPPQPQYYNSPQPLMNGPPSQLIVTIQCVQDLHTINYNQQFPMMPYVILECNYQRHQTSPLYQSGTQWISSGTSQFIFPLNNIEMDRFFVWIQDGQNQQNLLARGEFSVRWLFDNSRGQQQQWLPLRNQYDQPAGQILVSIDYKQNTPSNNNFPLPYQPPPPYY</sequence>
<dbReference type="SUPFAM" id="SSF49562">
    <property type="entry name" value="C2 domain (Calcium/lipid-binding domain, CaLB)"/>
    <property type="match status" value="1"/>
</dbReference>
<keyword evidence="6" id="KW-1185">Reference proteome</keyword>
<dbReference type="Proteomes" id="UP000677228">
    <property type="component" value="Unassembled WGS sequence"/>
</dbReference>
<evidence type="ECO:0000259" key="1">
    <source>
        <dbReference type="PROSITE" id="PS50004"/>
    </source>
</evidence>
<dbReference type="Proteomes" id="UP000681722">
    <property type="component" value="Unassembled WGS sequence"/>
</dbReference>
<gene>
    <name evidence="3" type="ORF">GPM918_LOCUS36919</name>
    <name evidence="2" type="ORF">OVA965_LOCUS26903</name>
    <name evidence="5" type="ORF">SRO942_LOCUS37674</name>
    <name evidence="4" type="ORF">TMI583_LOCUS27646</name>
</gene>
<dbReference type="InterPro" id="IPR000008">
    <property type="entry name" value="C2_dom"/>
</dbReference>
<dbReference type="AlphaFoldDB" id="A0A815THG4"/>
<dbReference type="EMBL" id="CAJNOQ010022837">
    <property type="protein sequence ID" value="CAF1506525.1"/>
    <property type="molecule type" value="Genomic_DNA"/>
</dbReference>
<accession>A0A815THG4</accession>
<dbReference type="OrthoDB" id="10033804at2759"/>
<evidence type="ECO:0000313" key="4">
    <source>
        <dbReference type="EMBL" id="CAF4071158.1"/>
    </source>
</evidence>
<reference evidence="3" key="1">
    <citation type="submission" date="2021-02" db="EMBL/GenBank/DDBJ databases">
        <authorList>
            <person name="Nowell W R."/>
        </authorList>
    </citation>
    <scope>NUCLEOTIDE SEQUENCE</scope>
</reference>
<dbReference type="InterPro" id="IPR035892">
    <property type="entry name" value="C2_domain_sf"/>
</dbReference>
<dbReference type="Proteomes" id="UP000663829">
    <property type="component" value="Unassembled WGS sequence"/>
</dbReference>
<evidence type="ECO:0000313" key="2">
    <source>
        <dbReference type="EMBL" id="CAF1264886.1"/>
    </source>
</evidence>
<organism evidence="3 6">
    <name type="scientific">Didymodactylos carnosus</name>
    <dbReference type="NCBI Taxonomy" id="1234261"/>
    <lineage>
        <taxon>Eukaryota</taxon>
        <taxon>Metazoa</taxon>
        <taxon>Spiralia</taxon>
        <taxon>Gnathifera</taxon>
        <taxon>Rotifera</taxon>
        <taxon>Eurotatoria</taxon>
        <taxon>Bdelloidea</taxon>
        <taxon>Philodinida</taxon>
        <taxon>Philodinidae</taxon>
        <taxon>Didymodactylos</taxon>
    </lineage>
</organism>
<dbReference type="EMBL" id="CAJNOK010017486">
    <property type="protein sequence ID" value="CAF1264886.1"/>
    <property type="molecule type" value="Genomic_DNA"/>
</dbReference>
<proteinExistence type="predicted"/>